<evidence type="ECO:0000313" key="3">
    <source>
        <dbReference type="Proteomes" id="UP001221757"/>
    </source>
</evidence>
<keyword evidence="3" id="KW-1185">Reference proteome</keyword>
<reference evidence="2" key="1">
    <citation type="submission" date="2023-03" db="EMBL/GenBank/DDBJ databases">
        <title>Massive genome expansion in bonnet fungi (Mycena s.s.) driven by repeated elements and novel gene families across ecological guilds.</title>
        <authorList>
            <consortium name="Lawrence Berkeley National Laboratory"/>
            <person name="Harder C.B."/>
            <person name="Miyauchi S."/>
            <person name="Viragh M."/>
            <person name="Kuo A."/>
            <person name="Thoen E."/>
            <person name="Andreopoulos B."/>
            <person name="Lu D."/>
            <person name="Skrede I."/>
            <person name="Drula E."/>
            <person name="Henrissat B."/>
            <person name="Morin E."/>
            <person name="Kohler A."/>
            <person name="Barry K."/>
            <person name="LaButti K."/>
            <person name="Morin E."/>
            <person name="Salamov A."/>
            <person name="Lipzen A."/>
            <person name="Mereny Z."/>
            <person name="Hegedus B."/>
            <person name="Baldrian P."/>
            <person name="Stursova M."/>
            <person name="Weitz H."/>
            <person name="Taylor A."/>
            <person name="Grigoriev I.V."/>
            <person name="Nagy L.G."/>
            <person name="Martin F."/>
            <person name="Kauserud H."/>
        </authorList>
    </citation>
    <scope>NUCLEOTIDE SEQUENCE</scope>
    <source>
        <strain evidence="2">CBHHK067</strain>
    </source>
</reference>
<dbReference type="InterPro" id="IPR016181">
    <property type="entry name" value="Acyl_CoA_acyltransferase"/>
</dbReference>
<dbReference type="InterPro" id="IPR000182">
    <property type="entry name" value="GNAT_dom"/>
</dbReference>
<feature type="domain" description="N-acetyltransferase" evidence="1">
    <location>
        <begin position="10"/>
        <end position="106"/>
    </location>
</feature>
<accession>A0AAD7DPD9</accession>
<name>A0AAD7DPD9_MYCRO</name>
<protein>
    <recommendedName>
        <fullName evidence="1">N-acetyltransferase domain-containing protein</fullName>
    </recommendedName>
</protein>
<dbReference type="GO" id="GO:0008999">
    <property type="term" value="F:protein-N-terminal-alanine acetyltransferase activity"/>
    <property type="evidence" value="ECO:0007669"/>
    <property type="project" value="TreeGrafter"/>
</dbReference>
<dbReference type="Pfam" id="PF13302">
    <property type="entry name" value="Acetyltransf_3"/>
    <property type="match status" value="1"/>
</dbReference>
<dbReference type="PANTHER" id="PTHR43441:SF5">
    <property type="entry name" value="FAMILY ACETYLTRANSFERASE, PUTATIVE-RELATED"/>
    <property type="match status" value="1"/>
</dbReference>
<gene>
    <name evidence="2" type="ORF">B0H17DRAFT_1158636</name>
</gene>
<evidence type="ECO:0000259" key="1">
    <source>
        <dbReference type="Pfam" id="PF13302"/>
    </source>
</evidence>
<dbReference type="EMBL" id="JARKIE010000034">
    <property type="protein sequence ID" value="KAJ7696537.1"/>
    <property type="molecule type" value="Genomic_DNA"/>
</dbReference>
<dbReference type="Gene3D" id="3.40.630.30">
    <property type="match status" value="1"/>
</dbReference>
<dbReference type="GO" id="GO:1990189">
    <property type="term" value="F:protein N-terminal-serine acetyltransferase activity"/>
    <property type="evidence" value="ECO:0007669"/>
    <property type="project" value="TreeGrafter"/>
</dbReference>
<proteinExistence type="predicted"/>
<dbReference type="InterPro" id="IPR051908">
    <property type="entry name" value="Ribosomal_N-acetyltransferase"/>
</dbReference>
<organism evidence="2 3">
    <name type="scientific">Mycena rosella</name>
    <name type="common">Pink bonnet</name>
    <name type="synonym">Agaricus rosellus</name>
    <dbReference type="NCBI Taxonomy" id="1033263"/>
    <lineage>
        <taxon>Eukaryota</taxon>
        <taxon>Fungi</taxon>
        <taxon>Dikarya</taxon>
        <taxon>Basidiomycota</taxon>
        <taxon>Agaricomycotina</taxon>
        <taxon>Agaricomycetes</taxon>
        <taxon>Agaricomycetidae</taxon>
        <taxon>Agaricales</taxon>
        <taxon>Marasmiineae</taxon>
        <taxon>Mycenaceae</taxon>
        <taxon>Mycena</taxon>
    </lineage>
</organism>
<dbReference type="SUPFAM" id="SSF55729">
    <property type="entry name" value="Acyl-CoA N-acyltransferases (Nat)"/>
    <property type="match status" value="1"/>
</dbReference>
<sequence>MEKVFFTNPEAILFAVIDKTKGEQGALAGVIGLTSVSTLNLSAEIACVVCLPAFQRTFVNSNAVGLVLKYCLDLPADGGLGFRRVQWTANAANAVSVRAAERMGMKREGTLRWTAVLGEGKEGNAAGEGRGQGAGRDRAVLAMCWDDWEEGGRELVRQIMERES</sequence>
<dbReference type="Proteomes" id="UP001221757">
    <property type="component" value="Unassembled WGS sequence"/>
</dbReference>
<evidence type="ECO:0000313" key="2">
    <source>
        <dbReference type="EMBL" id="KAJ7696537.1"/>
    </source>
</evidence>
<comment type="caution">
    <text evidence="2">The sequence shown here is derived from an EMBL/GenBank/DDBJ whole genome shotgun (WGS) entry which is preliminary data.</text>
</comment>
<dbReference type="AlphaFoldDB" id="A0AAD7DPD9"/>
<dbReference type="PANTHER" id="PTHR43441">
    <property type="entry name" value="RIBOSOMAL-PROTEIN-SERINE ACETYLTRANSFERASE"/>
    <property type="match status" value="1"/>
</dbReference>